<name>A0A0F9GGP8_9ZZZZ</name>
<sequence>MKSTASLKRRILFSLSGLLALTLLVGFMSPWMAKAANPPVSGTVKLDTYSLWRSEAIVSHAVALGPYRLLAVAVMIRADESVNSVTYADQSLSLAKAHDGGGADQQKVEIWYLVNPPVGTANVIVHLADSANPSAIAAVNFTGVDQSSPIGATAGNN</sequence>
<gene>
    <name evidence="1" type="ORF">LCGC14_2186190</name>
</gene>
<evidence type="ECO:0000313" key="1">
    <source>
        <dbReference type="EMBL" id="KKL62337.1"/>
    </source>
</evidence>
<protein>
    <submittedName>
        <fullName evidence="1">Uncharacterized protein</fullName>
    </submittedName>
</protein>
<comment type="caution">
    <text evidence="1">The sequence shown here is derived from an EMBL/GenBank/DDBJ whole genome shotgun (WGS) entry which is preliminary data.</text>
</comment>
<dbReference type="EMBL" id="LAZR01028522">
    <property type="protein sequence ID" value="KKL62337.1"/>
    <property type="molecule type" value="Genomic_DNA"/>
</dbReference>
<accession>A0A0F9GGP8</accession>
<reference evidence="1" key="1">
    <citation type="journal article" date="2015" name="Nature">
        <title>Complex archaea that bridge the gap between prokaryotes and eukaryotes.</title>
        <authorList>
            <person name="Spang A."/>
            <person name="Saw J.H."/>
            <person name="Jorgensen S.L."/>
            <person name="Zaremba-Niedzwiedzka K."/>
            <person name="Martijn J."/>
            <person name="Lind A.E."/>
            <person name="van Eijk R."/>
            <person name="Schleper C."/>
            <person name="Guy L."/>
            <person name="Ettema T.J."/>
        </authorList>
    </citation>
    <scope>NUCLEOTIDE SEQUENCE</scope>
</reference>
<feature type="non-terminal residue" evidence="1">
    <location>
        <position position="157"/>
    </location>
</feature>
<proteinExistence type="predicted"/>
<dbReference type="AlphaFoldDB" id="A0A0F9GGP8"/>
<organism evidence="1">
    <name type="scientific">marine sediment metagenome</name>
    <dbReference type="NCBI Taxonomy" id="412755"/>
    <lineage>
        <taxon>unclassified sequences</taxon>
        <taxon>metagenomes</taxon>
        <taxon>ecological metagenomes</taxon>
    </lineage>
</organism>